<dbReference type="WBParaSite" id="SMRG1_68890.1">
    <property type="protein sequence ID" value="SMRG1_68890.1"/>
    <property type="gene ID" value="SMRG1_68890"/>
</dbReference>
<proteinExistence type="predicted"/>
<name>A0AA85A9J3_9TREM</name>
<reference evidence="3" key="1">
    <citation type="submission" date="2023-11" db="UniProtKB">
        <authorList>
            <consortium name="WormBaseParasite"/>
        </authorList>
    </citation>
    <scope>IDENTIFICATION</scope>
</reference>
<protein>
    <submittedName>
        <fullName evidence="3">Uncharacterized protein</fullName>
    </submittedName>
</protein>
<sequence length="167" mass="19916">MQYPMTKSDFLLTPYQIFILPCITLIFWSLFLIVFRSDGSGRWNGDIYSFILNSRRQSNVTWFVFNETKELCSCFTKFFNKCDFSKIIILQKKREKDYLCTCPANIFGGQITYCNKSNYDNDILQYEDETIDLYVIRHTNNCQHYGGSSVRNKLSNYYFQYSDFSKY</sequence>
<keyword evidence="1" id="KW-0812">Transmembrane</keyword>
<evidence type="ECO:0000313" key="2">
    <source>
        <dbReference type="Proteomes" id="UP000050790"/>
    </source>
</evidence>
<dbReference type="AlphaFoldDB" id="A0AA85A9J3"/>
<keyword evidence="1" id="KW-0472">Membrane</keyword>
<feature type="transmembrane region" description="Helical" evidence="1">
    <location>
        <begin position="15"/>
        <end position="35"/>
    </location>
</feature>
<evidence type="ECO:0000313" key="3">
    <source>
        <dbReference type="WBParaSite" id="SMRG1_68890.1"/>
    </source>
</evidence>
<evidence type="ECO:0000256" key="1">
    <source>
        <dbReference type="SAM" id="Phobius"/>
    </source>
</evidence>
<accession>A0AA85A9J3</accession>
<keyword evidence="1" id="KW-1133">Transmembrane helix</keyword>
<dbReference type="Proteomes" id="UP000050790">
    <property type="component" value="Unassembled WGS sequence"/>
</dbReference>
<organism evidence="2 3">
    <name type="scientific">Schistosoma margrebowiei</name>
    <dbReference type="NCBI Taxonomy" id="48269"/>
    <lineage>
        <taxon>Eukaryota</taxon>
        <taxon>Metazoa</taxon>
        <taxon>Spiralia</taxon>
        <taxon>Lophotrochozoa</taxon>
        <taxon>Platyhelminthes</taxon>
        <taxon>Trematoda</taxon>
        <taxon>Digenea</taxon>
        <taxon>Strigeidida</taxon>
        <taxon>Schistosomatoidea</taxon>
        <taxon>Schistosomatidae</taxon>
        <taxon>Schistosoma</taxon>
    </lineage>
</organism>